<dbReference type="Proteomes" id="UP000693672">
    <property type="component" value="Unassembled WGS sequence"/>
</dbReference>
<dbReference type="RefSeq" id="WP_218091979.1">
    <property type="nucleotide sequence ID" value="NZ_CAJVAS010000007.1"/>
</dbReference>
<evidence type="ECO:0000259" key="2">
    <source>
        <dbReference type="PROSITE" id="PS01124"/>
    </source>
</evidence>
<accession>A0A916NIU3</accession>
<dbReference type="GO" id="GO:0003700">
    <property type="term" value="F:DNA-binding transcription factor activity"/>
    <property type="evidence" value="ECO:0007669"/>
    <property type="project" value="InterPro"/>
</dbReference>
<dbReference type="PANTHER" id="PTHR43280:SF28">
    <property type="entry name" value="HTH-TYPE TRANSCRIPTIONAL ACTIVATOR RHAS"/>
    <property type="match status" value="1"/>
</dbReference>
<evidence type="ECO:0000256" key="1">
    <source>
        <dbReference type="ARBA" id="ARBA00023125"/>
    </source>
</evidence>
<dbReference type="InterPro" id="IPR018060">
    <property type="entry name" value="HTH_AraC"/>
</dbReference>
<dbReference type="PROSITE" id="PS01124">
    <property type="entry name" value="HTH_ARAC_FAMILY_2"/>
    <property type="match status" value="1"/>
</dbReference>
<gene>
    <name evidence="3" type="primary">rhaR_29</name>
    <name evidence="3" type="ORF">PAESOLCIP111_02199</name>
</gene>
<dbReference type="GO" id="GO:0043565">
    <property type="term" value="F:sequence-specific DNA binding"/>
    <property type="evidence" value="ECO:0007669"/>
    <property type="project" value="InterPro"/>
</dbReference>
<proteinExistence type="predicted"/>
<dbReference type="PANTHER" id="PTHR43280">
    <property type="entry name" value="ARAC-FAMILY TRANSCRIPTIONAL REGULATOR"/>
    <property type="match status" value="1"/>
</dbReference>
<keyword evidence="1" id="KW-0238">DNA-binding</keyword>
<evidence type="ECO:0000313" key="4">
    <source>
        <dbReference type="Proteomes" id="UP000693672"/>
    </source>
</evidence>
<sequence>MTSVRPPLFDAYHYRRTCGSDHQRSGVPRYEIYYVHEGAGEHLALEQAVQLAPGDLILMDGTTQHSMRANARASLVHTMMAFSPSHLRRLEGQVSGIDLLLPFEVLGQYHIRLAGGAKAECEETLARIERFRAGSDWVQFNRLVMAFFDLLVMAYAECEPAMKASNYTVTDKERNVRKVIAYLENAYEEDVTLDQMQRELHISKQYMSKIFRERIGMTIFDYLYRRRIHQAKQLFYSQQAHTVTDICFQVGFKNVSHFSRMFKTQVGMTPERYRRHLMQQTAARGR</sequence>
<dbReference type="EMBL" id="CAJVAS010000007">
    <property type="protein sequence ID" value="CAG7619282.1"/>
    <property type="molecule type" value="Genomic_DNA"/>
</dbReference>
<evidence type="ECO:0000313" key="3">
    <source>
        <dbReference type="EMBL" id="CAG7619282.1"/>
    </source>
</evidence>
<dbReference type="Pfam" id="PF02311">
    <property type="entry name" value="AraC_binding"/>
    <property type="match status" value="1"/>
</dbReference>
<dbReference type="CDD" id="cd02208">
    <property type="entry name" value="cupin_RmlC-like"/>
    <property type="match status" value="1"/>
</dbReference>
<organism evidence="3 4">
    <name type="scientific">Paenibacillus solanacearum</name>
    <dbReference type="NCBI Taxonomy" id="2048548"/>
    <lineage>
        <taxon>Bacteria</taxon>
        <taxon>Bacillati</taxon>
        <taxon>Bacillota</taxon>
        <taxon>Bacilli</taxon>
        <taxon>Bacillales</taxon>
        <taxon>Paenibacillaceae</taxon>
        <taxon>Paenibacillus</taxon>
    </lineage>
</organism>
<dbReference type="InterPro" id="IPR003313">
    <property type="entry name" value="AraC-bd"/>
</dbReference>
<keyword evidence="4" id="KW-1185">Reference proteome</keyword>
<reference evidence="3" key="1">
    <citation type="submission" date="2021-06" db="EMBL/GenBank/DDBJ databases">
        <authorList>
            <person name="Criscuolo A."/>
        </authorList>
    </citation>
    <scope>NUCLEOTIDE SEQUENCE</scope>
    <source>
        <strain evidence="3">CIP111600</strain>
    </source>
</reference>
<feature type="domain" description="HTH araC/xylS-type" evidence="2">
    <location>
        <begin position="177"/>
        <end position="276"/>
    </location>
</feature>
<dbReference type="SMART" id="SM00342">
    <property type="entry name" value="HTH_ARAC"/>
    <property type="match status" value="1"/>
</dbReference>
<protein>
    <submittedName>
        <fullName evidence="3">HTH-type transcriptional activator RhaR</fullName>
    </submittedName>
</protein>
<dbReference type="AlphaFoldDB" id="A0A916NIU3"/>
<name>A0A916NIU3_9BACL</name>
<comment type="caution">
    <text evidence="3">The sequence shown here is derived from an EMBL/GenBank/DDBJ whole genome shotgun (WGS) entry which is preliminary data.</text>
</comment>
<dbReference type="Pfam" id="PF12833">
    <property type="entry name" value="HTH_18"/>
    <property type="match status" value="1"/>
</dbReference>